<dbReference type="KEGG" id="smam:Mal15_59160"/>
<dbReference type="CDD" id="cd06821">
    <property type="entry name" value="PLPDE_III_D-TA"/>
    <property type="match status" value="1"/>
</dbReference>
<evidence type="ECO:0000259" key="3">
    <source>
        <dbReference type="SMART" id="SM01119"/>
    </source>
</evidence>
<dbReference type="EC" id="4.1.2.42" evidence="4"/>
<dbReference type="RefSeq" id="WP_147870857.1">
    <property type="nucleotide sequence ID" value="NZ_CP036264.1"/>
</dbReference>
<protein>
    <submittedName>
        <fullName evidence="4">D-threonine aldolase</fullName>
        <ecNumber evidence="4">4.1.2.42</ecNumber>
    </submittedName>
</protein>
<organism evidence="4 5">
    <name type="scientific">Stieleria maiorica</name>
    <dbReference type="NCBI Taxonomy" id="2795974"/>
    <lineage>
        <taxon>Bacteria</taxon>
        <taxon>Pseudomonadati</taxon>
        <taxon>Planctomycetota</taxon>
        <taxon>Planctomycetia</taxon>
        <taxon>Pirellulales</taxon>
        <taxon>Pirellulaceae</taxon>
        <taxon>Stieleria</taxon>
    </lineage>
</organism>
<dbReference type="InterPro" id="IPR051466">
    <property type="entry name" value="D-amino_acid_metab_enzyme"/>
</dbReference>
<dbReference type="Gene3D" id="2.40.37.20">
    <property type="entry name" value="D-serine dehydratase-like domain"/>
    <property type="match status" value="1"/>
</dbReference>
<dbReference type="Pfam" id="PF01168">
    <property type="entry name" value="Ala_racemase_N"/>
    <property type="match status" value="1"/>
</dbReference>
<evidence type="ECO:0000256" key="1">
    <source>
        <dbReference type="ARBA" id="ARBA00005323"/>
    </source>
</evidence>
<dbReference type="SMART" id="SM01119">
    <property type="entry name" value="D-ser_dehydrat"/>
    <property type="match status" value="1"/>
</dbReference>
<dbReference type="PANTHER" id="PTHR28004">
    <property type="entry name" value="ZGC:162816-RELATED"/>
    <property type="match status" value="1"/>
</dbReference>
<dbReference type="EMBL" id="CP036264">
    <property type="protein sequence ID" value="QEG01835.1"/>
    <property type="molecule type" value="Genomic_DNA"/>
</dbReference>
<evidence type="ECO:0000313" key="5">
    <source>
        <dbReference type="Proteomes" id="UP000321353"/>
    </source>
</evidence>
<comment type="similarity">
    <text evidence="1">Belongs to the DSD1 family.</text>
</comment>
<keyword evidence="2 4" id="KW-0456">Lyase</keyword>
<dbReference type="Pfam" id="PF14031">
    <property type="entry name" value="D-ser_dehydrat"/>
    <property type="match status" value="1"/>
</dbReference>
<reference evidence="4 5" key="1">
    <citation type="submission" date="2019-02" db="EMBL/GenBank/DDBJ databases">
        <title>Planctomycetal bacteria perform biofilm scaping via a novel small molecule.</title>
        <authorList>
            <person name="Jeske O."/>
            <person name="Boedeker C."/>
            <person name="Wiegand S."/>
            <person name="Breitling P."/>
            <person name="Kallscheuer N."/>
            <person name="Jogler M."/>
            <person name="Rohde M."/>
            <person name="Petersen J."/>
            <person name="Medema M.H."/>
            <person name="Surup F."/>
            <person name="Jogler C."/>
        </authorList>
    </citation>
    <scope>NUCLEOTIDE SEQUENCE [LARGE SCALE GENOMIC DNA]</scope>
    <source>
        <strain evidence="4 5">Mal15</strain>
    </source>
</reference>
<dbReference type="GO" id="GO:0036088">
    <property type="term" value="P:D-serine catabolic process"/>
    <property type="evidence" value="ECO:0007669"/>
    <property type="project" value="TreeGrafter"/>
</dbReference>
<dbReference type="InterPro" id="IPR029066">
    <property type="entry name" value="PLP-binding_barrel"/>
</dbReference>
<dbReference type="SUPFAM" id="SSF51419">
    <property type="entry name" value="PLP-binding barrel"/>
    <property type="match status" value="1"/>
</dbReference>
<dbReference type="InterPro" id="IPR026956">
    <property type="entry name" value="D-ser_dehydrat-like_dom"/>
</dbReference>
<dbReference type="InterPro" id="IPR042208">
    <property type="entry name" value="D-ser_dehydrat-like_sf"/>
</dbReference>
<sequence>MPSWYELTNADEIPSPTLLIYPDRVRANLERMVAWGGADRLRPHVKTHKLPQIIEMKLQAGIDKFKTSTIAESEMTAAAGGRDVLLAYQPVGPNIRRLMELIRAFPETTFSTIVDDIEVARMLAAEAEACGVTVDVLVDLNVGMNRTGILPGEGAAELYRFIAAAQGLRAAGLHAYDGHIHDTDETLVRRQIAEAFQPVWDLRRSLRAEGLTVPKVVGCGTVSSRILVAEQGLEGGEAIEVSAGTSVLWDAGQPTFTPPMQIDHAAVLLARVISRPAPGRLCIDLGHKAVASEMQPPRVTFFGLEDATAVGHSEEHLVLQTDRAEAFPVGTVLYGAPTHICPTVALHSEVWCVRQGRAVQRWPVVARTRRITI</sequence>
<evidence type="ECO:0000256" key="2">
    <source>
        <dbReference type="ARBA" id="ARBA00023239"/>
    </source>
</evidence>
<name>A0A5B9MQ01_9BACT</name>
<dbReference type="PANTHER" id="PTHR28004:SF2">
    <property type="entry name" value="D-SERINE DEHYDRATASE"/>
    <property type="match status" value="1"/>
</dbReference>
<gene>
    <name evidence="4" type="ORF">Mal15_59160</name>
</gene>
<dbReference type="InterPro" id="IPR001608">
    <property type="entry name" value="Ala_racemase_N"/>
</dbReference>
<dbReference type="Proteomes" id="UP000321353">
    <property type="component" value="Chromosome"/>
</dbReference>
<dbReference type="AlphaFoldDB" id="A0A5B9MQ01"/>
<accession>A0A5B9MQ01</accession>
<dbReference type="Gene3D" id="3.20.20.10">
    <property type="entry name" value="Alanine racemase"/>
    <property type="match status" value="1"/>
</dbReference>
<proteinExistence type="inferred from homology"/>
<dbReference type="GO" id="GO:0043876">
    <property type="term" value="F:D-threonine aldolase activity"/>
    <property type="evidence" value="ECO:0007669"/>
    <property type="project" value="UniProtKB-EC"/>
</dbReference>
<evidence type="ECO:0000313" key="4">
    <source>
        <dbReference type="EMBL" id="QEG01835.1"/>
    </source>
</evidence>
<dbReference type="GO" id="GO:0008721">
    <property type="term" value="F:D-serine ammonia-lyase activity"/>
    <property type="evidence" value="ECO:0007669"/>
    <property type="project" value="TreeGrafter"/>
</dbReference>
<keyword evidence="5" id="KW-1185">Reference proteome</keyword>
<feature type="domain" description="D-serine dehydratase-like" evidence="3">
    <location>
        <begin position="265"/>
        <end position="354"/>
    </location>
</feature>